<keyword evidence="7" id="KW-0547">Nucleotide-binding</keyword>
<name>A0A383VPC6_TETOB</name>
<dbReference type="InterPro" id="IPR018934">
    <property type="entry name" value="RIO_dom"/>
</dbReference>
<accession>A0A383VPC6</accession>
<evidence type="ECO:0000256" key="5">
    <source>
        <dbReference type="ARBA" id="ARBA00022679"/>
    </source>
</evidence>
<dbReference type="STRING" id="3088.A0A383VPC6"/>
<reference evidence="17 18" key="1">
    <citation type="submission" date="2016-10" db="EMBL/GenBank/DDBJ databases">
        <authorList>
            <person name="Cai Z."/>
        </authorList>
    </citation>
    <scope>NUCLEOTIDE SEQUENCE [LARGE SCALE GENOMIC DNA]</scope>
</reference>
<keyword evidence="10" id="KW-0460">Magnesium</keyword>
<evidence type="ECO:0000256" key="2">
    <source>
        <dbReference type="ARBA" id="ARBA00009196"/>
    </source>
</evidence>
<dbReference type="InterPro" id="IPR000687">
    <property type="entry name" value="RIO_kinase"/>
</dbReference>
<evidence type="ECO:0000256" key="3">
    <source>
        <dbReference type="ARBA" id="ARBA00012513"/>
    </source>
</evidence>
<dbReference type="GO" id="GO:0005634">
    <property type="term" value="C:nucleus"/>
    <property type="evidence" value="ECO:0007669"/>
    <property type="project" value="TreeGrafter"/>
</dbReference>
<evidence type="ECO:0000313" key="17">
    <source>
        <dbReference type="EMBL" id="SZX67377.1"/>
    </source>
</evidence>
<dbReference type="SUPFAM" id="SSF46785">
    <property type="entry name" value="Winged helix' DNA-binding domain"/>
    <property type="match status" value="1"/>
</dbReference>
<dbReference type="AlphaFoldDB" id="A0A383VPC6"/>
<dbReference type="GO" id="GO:0030688">
    <property type="term" value="C:preribosome, small subunit precursor"/>
    <property type="evidence" value="ECO:0007669"/>
    <property type="project" value="TreeGrafter"/>
</dbReference>
<organism evidence="17 18">
    <name type="scientific">Tetradesmus obliquus</name>
    <name type="common">Green alga</name>
    <name type="synonym">Acutodesmus obliquus</name>
    <dbReference type="NCBI Taxonomy" id="3088"/>
    <lineage>
        <taxon>Eukaryota</taxon>
        <taxon>Viridiplantae</taxon>
        <taxon>Chlorophyta</taxon>
        <taxon>core chlorophytes</taxon>
        <taxon>Chlorophyceae</taxon>
        <taxon>CS clade</taxon>
        <taxon>Sphaeropleales</taxon>
        <taxon>Scenedesmaceae</taxon>
        <taxon>Tetradesmus</taxon>
    </lineage>
</organism>
<comment type="catalytic activity">
    <reaction evidence="11">
        <text>L-threonyl-[protein] + ATP = O-phospho-L-threonyl-[protein] + ADP + H(+)</text>
        <dbReference type="Rhea" id="RHEA:46608"/>
        <dbReference type="Rhea" id="RHEA-COMP:11060"/>
        <dbReference type="Rhea" id="RHEA-COMP:11605"/>
        <dbReference type="ChEBI" id="CHEBI:15378"/>
        <dbReference type="ChEBI" id="CHEBI:30013"/>
        <dbReference type="ChEBI" id="CHEBI:30616"/>
        <dbReference type="ChEBI" id="CHEBI:61977"/>
        <dbReference type="ChEBI" id="CHEBI:456216"/>
        <dbReference type="EC" id="2.7.11.1"/>
    </reaction>
</comment>
<dbReference type="CDD" id="cd05144">
    <property type="entry name" value="RIO2_C"/>
    <property type="match status" value="1"/>
</dbReference>
<keyword evidence="4" id="KW-0723">Serine/threonine-protein kinase</keyword>
<evidence type="ECO:0000256" key="12">
    <source>
        <dbReference type="ARBA" id="ARBA00048679"/>
    </source>
</evidence>
<dbReference type="GO" id="GO:0046872">
    <property type="term" value="F:metal ion binding"/>
    <property type="evidence" value="ECO:0007669"/>
    <property type="project" value="UniProtKB-KW"/>
</dbReference>
<evidence type="ECO:0000259" key="16">
    <source>
        <dbReference type="SMART" id="SM00090"/>
    </source>
</evidence>
<dbReference type="InterPro" id="IPR011009">
    <property type="entry name" value="Kinase-like_dom_sf"/>
</dbReference>
<evidence type="ECO:0000256" key="10">
    <source>
        <dbReference type="ARBA" id="ARBA00022842"/>
    </source>
</evidence>
<dbReference type="PANTHER" id="PTHR45852:SF1">
    <property type="entry name" value="SERINE_THREONINE-PROTEIN KINASE RIO2"/>
    <property type="match status" value="1"/>
</dbReference>
<dbReference type="SMART" id="SM00090">
    <property type="entry name" value="RIO"/>
    <property type="match status" value="1"/>
</dbReference>
<dbReference type="GO" id="GO:0030490">
    <property type="term" value="P:maturation of SSU-rRNA"/>
    <property type="evidence" value="ECO:0007669"/>
    <property type="project" value="TreeGrafter"/>
</dbReference>
<feature type="compositionally biased region" description="Low complexity" evidence="15">
    <location>
        <begin position="468"/>
        <end position="498"/>
    </location>
</feature>
<dbReference type="InterPro" id="IPR030484">
    <property type="entry name" value="Rio2"/>
</dbReference>
<comment type="catalytic activity">
    <reaction evidence="12">
        <text>L-seryl-[protein] + ATP = O-phospho-L-seryl-[protein] + ADP + H(+)</text>
        <dbReference type="Rhea" id="RHEA:17989"/>
        <dbReference type="Rhea" id="RHEA-COMP:9863"/>
        <dbReference type="Rhea" id="RHEA-COMP:11604"/>
        <dbReference type="ChEBI" id="CHEBI:15378"/>
        <dbReference type="ChEBI" id="CHEBI:29999"/>
        <dbReference type="ChEBI" id="CHEBI:30616"/>
        <dbReference type="ChEBI" id="CHEBI:83421"/>
        <dbReference type="ChEBI" id="CHEBI:456216"/>
        <dbReference type="EC" id="2.7.11.1"/>
    </reaction>
</comment>
<dbReference type="InterPro" id="IPR015285">
    <property type="entry name" value="RIO2_wHTH_N"/>
</dbReference>
<feature type="compositionally biased region" description="Acidic residues" evidence="15">
    <location>
        <begin position="381"/>
        <end position="404"/>
    </location>
</feature>
<keyword evidence="9" id="KW-0067">ATP-binding</keyword>
<feature type="region of interest" description="Disordered" evidence="15">
    <location>
        <begin position="378"/>
        <end position="547"/>
    </location>
</feature>
<evidence type="ECO:0000256" key="1">
    <source>
        <dbReference type="ARBA" id="ARBA00001946"/>
    </source>
</evidence>
<protein>
    <recommendedName>
        <fullName evidence="13">Serine/threonine-protein kinase RIO2</fullName>
        <ecNumber evidence="3">2.7.11.1</ecNumber>
    </recommendedName>
    <alternativeName>
        <fullName evidence="14">Serine/threonine-protein kinase rio2</fullName>
    </alternativeName>
</protein>
<evidence type="ECO:0000256" key="8">
    <source>
        <dbReference type="ARBA" id="ARBA00022777"/>
    </source>
</evidence>
<dbReference type="Pfam" id="PF01163">
    <property type="entry name" value="RIO1"/>
    <property type="match status" value="2"/>
</dbReference>
<dbReference type="FunFam" id="1.10.10.10:FF:000053">
    <property type="entry name" value="Serine/threonine-protein kinase RIO2"/>
    <property type="match status" value="1"/>
</dbReference>
<gene>
    <name evidence="17" type="ORF">BQ4739_LOCUS7776</name>
</gene>
<evidence type="ECO:0000256" key="14">
    <source>
        <dbReference type="ARBA" id="ARBA00068837"/>
    </source>
</evidence>
<dbReference type="FunFam" id="3.30.200.20:FF:000052">
    <property type="entry name" value="Serine/threonine-protein kinase RIO2"/>
    <property type="match status" value="1"/>
</dbReference>
<evidence type="ECO:0000256" key="9">
    <source>
        <dbReference type="ARBA" id="ARBA00022840"/>
    </source>
</evidence>
<dbReference type="GO" id="GO:0004674">
    <property type="term" value="F:protein serine/threonine kinase activity"/>
    <property type="evidence" value="ECO:0007669"/>
    <property type="project" value="UniProtKB-KW"/>
</dbReference>
<evidence type="ECO:0000256" key="4">
    <source>
        <dbReference type="ARBA" id="ARBA00022527"/>
    </source>
</evidence>
<feature type="domain" description="RIO kinase" evidence="16">
    <location>
        <begin position="64"/>
        <end position="336"/>
    </location>
</feature>
<dbReference type="Pfam" id="PF09202">
    <property type="entry name" value="Rio2_N"/>
    <property type="match status" value="1"/>
</dbReference>
<dbReference type="SUPFAM" id="SSF56112">
    <property type="entry name" value="Protein kinase-like (PK-like)"/>
    <property type="match status" value="1"/>
</dbReference>
<dbReference type="GO" id="GO:0005829">
    <property type="term" value="C:cytosol"/>
    <property type="evidence" value="ECO:0007669"/>
    <property type="project" value="TreeGrafter"/>
</dbReference>
<proteinExistence type="inferred from homology"/>
<dbReference type="InterPro" id="IPR036388">
    <property type="entry name" value="WH-like_DNA-bd_sf"/>
</dbReference>
<dbReference type="Gene3D" id="1.10.510.10">
    <property type="entry name" value="Transferase(Phosphotransferase) domain 1"/>
    <property type="match status" value="1"/>
</dbReference>
<keyword evidence="6" id="KW-0479">Metal-binding</keyword>
<sequence>MKLDVNVLRYLSKEDFRVLTAVEMGQKNHEIVPMPLIDSISGLKHGGAFRCLKTLLQHKLVHHEGQKYDGYRLTYMGYDFLAIKALVARGHIAGVGRQIGVGKESDIFEVTNDEGEVFALKLHRLGRTSFRDVKSKRDYLGTRSNYSWLYLSRLAALKEFAFMKVGGLTAAAADDDDDDDDDDDHEVFALNYSWLYLSRLAALEEFAFMKALGDHGFPVPVAIDNNRHAVLMELVDGQPLVQVRELAHPAAVYSAAMDLIARLAARGLIHCDFNEFNLLIDEEETLTLIDFPQMVSVSHANAEELFDRDVECIIRFFNKKIGYMPQLDESLPSIRPSFQAAVAEAAAAGASGLDVELAASGFNKNHAKDLQAFLDGSEVQSDAEDADGSDSEEGCEDEDEDDSEVGSSGSEAEDQAADADELTEQLAASCRDGQAEIGSSSQQQQQQRRQQSSSKAFSSTHQWLEQHAAGAVDADAVAAAAAEPSSSDADAASDSGSEQLSDEAGEMPDAQAAAAAAAAAARAARAAARQQHGGVDGEGSIAPSRAPTDISFMGREVQQRLVQQRQKAAARAVNLKASRNVSKAKDKKSRKTAAAMADW</sequence>
<comment type="similarity">
    <text evidence="2">Belongs to the protein kinase superfamily. RIO-type Ser/Thr kinase family.</text>
</comment>
<keyword evidence="18" id="KW-1185">Reference proteome</keyword>
<evidence type="ECO:0000313" key="18">
    <source>
        <dbReference type="Proteomes" id="UP000256970"/>
    </source>
</evidence>
<dbReference type="EMBL" id="FNXT01000791">
    <property type="protein sequence ID" value="SZX67377.1"/>
    <property type="molecule type" value="Genomic_DNA"/>
</dbReference>
<evidence type="ECO:0000256" key="15">
    <source>
        <dbReference type="SAM" id="MobiDB-lite"/>
    </source>
</evidence>
<feature type="compositionally biased region" description="Acidic residues" evidence="15">
    <location>
        <begin position="411"/>
        <end position="423"/>
    </location>
</feature>
<comment type="cofactor">
    <cofactor evidence="1">
        <name>Mg(2+)</name>
        <dbReference type="ChEBI" id="CHEBI:18420"/>
    </cofactor>
</comment>
<dbReference type="Gene3D" id="1.10.10.10">
    <property type="entry name" value="Winged helix-like DNA-binding domain superfamily/Winged helix DNA-binding domain"/>
    <property type="match status" value="1"/>
</dbReference>
<keyword evidence="5" id="KW-0808">Transferase</keyword>
<dbReference type="Gene3D" id="3.30.200.20">
    <property type="entry name" value="Phosphorylase Kinase, domain 1"/>
    <property type="match status" value="2"/>
</dbReference>
<dbReference type="EC" id="2.7.11.1" evidence="3"/>
<evidence type="ECO:0000256" key="11">
    <source>
        <dbReference type="ARBA" id="ARBA00047899"/>
    </source>
</evidence>
<evidence type="ECO:0000256" key="13">
    <source>
        <dbReference type="ARBA" id="ARBA00068353"/>
    </source>
</evidence>
<dbReference type="InterPro" id="IPR036390">
    <property type="entry name" value="WH_DNA-bd_sf"/>
</dbReference>
<keyword evidence="8" id="KW-0418">Kinase</keyword>
<feature type="compositionally biased region" description="Low complexity" evidence="15">
    <location>
        <begin position="510"/>
        <end position="531"/>
    </location>
</feature>
<dbReference type="GO" id="GO:0005524">
    <property type="term" value="F:ATP binding"/>
    <property type="evidence" value="ECO:0007669"/>
    <property type="project" value="UniProtKB-KW"/>
</dbReference>
<feature type="compositionally biased region" description="Low complexity" evidence="15">
    <location>
        <begin position="439"/>
        <end position="454"/>
    </location>
</feature>
<feature type="region of interest" description="Disordered" evidence="15">
    <location>
        <begin position="573"/>
        <end position="599"/>
    </location>
</feature>
<dbReference type="PANTHER" id="PTHR45852">
    <property type="entry name" value="SER/THR-PROTEIN KINASE RIO2"/>
    <property type="match status" value="1"/>
</dbReference>
<evidence type="ECO:0000256" key="7">
    <source>
        <dbReference type="ARBA" id="ARBA00022741"/>
    </source>
</evidence>
<dbReference type="Proteomes" id="UP000256970">
    <property type="component" value="Unassembled WGS sequence"/>
</dbReference>
<evidence type="ECO:0000256" key="6">
    <source>
        <dbReference type="ARBA" id="ARBA00022723"/>
    </source>
</evidence>